<comment type="caution">
    <text evidence="1">The sequence shown here is derived from an EMBL/GenBank/DDBJ whole genome shotgun (WGS) entry which is preliminary data.</text>
</comment>
<dbReference type="RefSeq" id="WP_156149537.1">
    <property type="nucleotide sequence ID" value="NZ_KQ033884.1"/>
</dbReference>
<dbReference type="PATRIC" id="fig|1684.5.peg.32"/>
<sequence length="570" mass="64005">MTEVNWEIYPGETIQKVVAALILLEHPNGNFITPSRGDRGVDIRVPAGNSFIVYQVKRYTRPLSSREWSNIKNSWDVFVEKTIPYLPVSDWKLVMPWDPTNEAFDKLQTITGNTKINVSWIGRTQLNNLAANNPKVIEYYLGNGANRITDLMNKVFLAGSPPENNGNLLDNIRQRAILLQDSLDEVDPFYRYEIEVRNGKVTDNPNKVTDDNRPGLVMSTMREFSKTQYLITRIFARCAESTSLRPIRFSVHLKATTEREKAALSDFVNYGAPFKELPATFDNTEGPEGALGESEGQLTALVVPLQQESLPPFEIRAVEQKTRRTLHATPVKEVERTTAPDSKGAYVHFIDSSGCFDFRFKLLVNNKKTRMDFSLHNVVGKDPDKLIRTLTVFSSLSQGTKFEFGIQDGITLFTLESAELAELATHSALILPFFEALKTVQGHTLTRISVPDPKQLKPGQQSAIMTAAKLLHGERINTTWTHLDFTVSNFKSLSDSSQEEFAVCTEFPLTVSLGNIVIQTNCNRRIFYKAAKFEQPIKPHSLKQGNRVRLIPGSTAEAVIQAVPLNQTQA</sequence>
<reference evidence="1 2" key="1">
    <citation type="submission" date="2014-12" db="EMBL/GenBank/DDBJ databases">
        <title>Comparative genomics of the lactic acid bacteria isolated from the honey bee gut.</title>
        <authorList>
            <person name="Ellegaard K.M."/>
            <person name="Tamarit D."/>
            <person name="Javelind E."/>
            <person name="Olofsson T."/>
            <person name="Andersson S.G."/>
            <person name="Vasquez A."/>
        </authorList>
    </citation>
    <scope>NUCLEOTIDE SEQUENCE [LARGE SCALE GENOMIC DNA]</scope>
    <source>
        <strain evidence="1 2">Bin7</strain>
    </source>
</reference>
<evidence type="ECO:0008006" key="3">
    <source>
        <dbReference type="Google" id="ProtNLM"/>
    </source>
</evidence>
<organism evidence="1 2">
    <name type="scientific">Bifidobacterium mellis</name>
    <dbReference type="NCBI Taxonomy" id="1293823"/>
    <lineage>
        <taxon>Bacteria</taxon>
        <taxon>Bacillati</taxon>
        <taxon>Actinomycetota</taxon>
        <taxon>Actinomycetes</taxon>
        <taxon>Bifidobacteriales</taxon>
        <taxon>Bifidobacteriaceae</taxon>
        <taxon>Bifidobacterium</taxon>
    </lineage>
</organism>
<gene>
    <name evidence="1" type="ORF">JF70_00310</name>
</gene>
<dbReference type="AlphaFoldDB" id="A0A0F4L429"/>
<dbReference type="Proteomes" id="UP000033567">
    <property type="component" value="Unassembled WGS sequence"/>
</dbReference>
<name>A0A0F4L429_9BIFI</name>
<evidence type="ECO:0000313" key="2">
    <source>
        <dbReference type="Proteomes" id="UP000033567"/>
    </source>
</evidence>
<proteinExistence type="predicted"/>
<accession>A0A0F4L429</accession>
<dbReference type="EMBL" id="JWMF01000002">
    <property type="protein sequence ID" value="KJY52356.1"/>
    <property type="molecule type" value="Genomic_DNA"/>
</dbReference>
<keyword evidence="2" id="KW-1185">Reference proteome</keyword>
<protein>
    <recommendedName>
        <fullName evidence="3">Restriction endonuclease type IV Mrr domain-containing protein</fullName>
    </recommendedName>
</protein>
<evidence type="ECO:0000313" key="1">
    <source>
        <dbReference type="EMBL" id="KJY52356.1"/>
    </source>
</evidence>